<dbReference type="InterPro" id="IPR027266">
    <property type="entry name" value="TrmE/GcvT-like"/>
</dbReference>
<dbReference type="OrthoDB" id="7857110at2"/>
<dbReference type="AlphaFoldDB" id="A0A239Q3N5"/>
<dbReference type="EMBL" id="FZQB01000021">
    <property type="protein sequence ID" value="SNT76557.1"/>
    <property type="molecule type" value="Genomic_DNA"/>
</dbReference>
<gene>
    <name evidence="1" type="ORF">SAMN05444959_12155</name>
</gene>
<evidence type="ECO:0000313" key="1">
    <source>
        <dbReference type="EMBL" id="SNT76557.1"/>
    </source>
</evidence>
<dbReference type="Proteomes" id="UP000198307">
    <property type="component" value="Unassembled WGS sequence"/>
</dbReference>
<dbReference type="RefSeq" id="WP_089345860.1">
    <property type="nucleotide sequence ID" value="NZ_CP067131.1"/>
</dbReference>
<accession>A0A239Q3N5</accession>
<keyword evidence="2" id="KW-1185">Reference proteome</keyword>
<dbReference type="Gene3D" id="3.30.1360.120">
    <property type="entry name" value="Probable tRNA modification gtpase trme, domain 1"/>
    <property type="match status" value="1"/>
</dbReference>
<evidence type="ECO:0000313" key="2">
    <source>
        <dbReference type="Proteomes" id="UP000198307"/>
    </source>
</evidence>
<proteinExistence type="predicted"/>
<reference evidence="1 2" key="1">
    <citation type="submission" date="2017-07" db="EMBL/GenBank/DDBJ databases">
        <authorList>
            <person name="Sun Z.S."/>
            <person name="Albrecht U."/>
            <person name="Echele G."/>
            <person name="Lee C.C."/>
        </authorList>
    </citation>
    <scope>NUCLEOTIDE SEQUENCE [LARGE SCALE GENOMIC DNA]</scope>
    <source>
        <strain evidence="1 2">DSM 14827</strain>
    </source>
</reference>
<name>A0A239Q3N5_9RHOB</name>
<protein>
    <submittedName>
        <fullName evidence="1">Sarcosine oxidase subunit gamma</fullName>
    </submittedName>
</protein>
<sequence length="169" mass="18659">MSYDVMISRQPISAIFDLKGPHTALQEWLGIAFPALPKQINQQITGDGVCLCHIGPDHWLLRAEILREEALKSALMPDRAPSEISIVQISDSLVFFTIEGPDAEQIMSIACPLDLHSTRFDQAFTSFSTAFGVKTLISRMERGFEIGVDASYANMVVDYLERASLGAVQ</sequence>
<organism evidence="1 2">
    <name type="scientific">Paracoccus seriniphilus</name>
    <dbReference type="NCBI Taxonomy" id="184748"/>
    <lineage>
        <taxon>Bacteria</taxon>
        <taxon>Pseudomonadati</taxon>
        <taxon>Pseudomonadota</taxon>
        <taxon>Alphaproteobacteria</taxon>
        <taxon>Rhodobacterales</taxon>
        <taxon>Paracoccaceae</taxon>
        <taxon>Paracoccus</taxon>
    </lineage>
</organism>
<dbReference type="Gene3D" id="3.30.70.1520">
    <property type="entry name" value="Heterotetrameric sarcosine oxidase"/>
    <property type="match status" value="1"/>
</dbReference>
<dbReference type="SUPFAM" id="SSF103025">
    <property type="entry name" value="Folate-binding domain"/>
    <property type="match status" value="1"/>
</dbReference>